<accession>A0ABQ6I341</accession>
<comment type="caution">
    <text evidence="1">The sequence shown here is derived from an EMBL/GenBank/DDBJ whole genome shotgun (WGS) entry which is preliminary data.</text>
</comment>
<dbReference type="EMBL" id="BSUK01000001">
    <property type="protein sequence ID" value="GMA24920.1"/>
    <property type="molecule type" value="Genomic_DNA"/>
</dbReference>
<keyword evidence="2" id="KW-1185">Reference proteome</keyword>
<organism evidence="1 2">
    <name type="scientific">Luteimicrobium album</name>
    <dbReference type="NCBI Taxonomy" id="1054550"/>
    <lineage>
        <taxon>Bacteria</taxon>
        <taxon>Bacillati</taxon>
        <taxon>Actinomycetota</taxon>
        <taxon>Actinomycetes</taxon>
        <taxon>Micrococcales</taxon>
        <taxon>Luteimicrobium</taxon>
    </lineage>
</organism>
<evidence type="ECO:0000313" key="1">
    <source>
        <dbReference type="EMBL" id="GMA24920.1"/>
    </source>
</evidence>
<name>A0ABQ6I341_9MICO</name>
<evidence type="ECO:0000313" key="2">
    <source>
        <dbReference type="Proteomes" id="UP001157091"/>
    </source>
</evidence>
<sequence>MSLAASPQVEAERRDAALTVVGILDTALPPELGTADAPETYTVAAVFSRRVSTDEQNAIEDPALRDELAARFPGVTLAVSDRRLLIGNTNLAMLEGGLAAEIGSLLRAMHERLAVEATRRADEAERWRAAEAERAAAVKAQADRVRFT</sequence>
<reference evidence="2" key="1">
    <citation type="journal article" date="2019" name="Int. J. Syst. Evol. Microbiol.">
        <title>The Global Catalogue of Microorganisms (GCM) 10K type strain sequencing project: providing services to taxonomists for standard genome sequencing and annotation.</title>
        <authorList>
            <consortium name="The Broad Institute Genomics Platform"/>
            <consortium name="The Broad Institute Genome Sequencing Center for Infectious Disease"/>
            <person name="Wu L."/>
            <person name="Ma J."/>
        </authorList>
    </citation>
    <scope>NUCLEOTIDE SEQUENCE [LARGE SCALE GENOMIC DNA]</scope>
    <source>
        <strain evidence="2">NBRC 106348</strain>
    </source>
</reference>
<dbReference type="Proteomes" id="UP001157091">
    <property type="component" value="Unassembled WGS sequence"/>
</dbReference>
<proteinExistence type="predicted"/>
<protein>
    <submittedName>
        <fullName evidence="1">Uncharacterized protein</fullName>
    </submittedName>
</protein>
<gene>
    <name evidence="1" type="ORF">GCM10025864_26790</name>
</gene>
<dbReference type="RefSeq" id="WP_284293613.1">
    <property type="nucleotide sequence ID" value="NZ_BSUK01000001.1"/>
</dbReference>